<dbReference type="SMART" id="SM00389">
    <property type="entry name" value="HOX"/>
    <property type="match status" value="1"/>
</dbReference>
<dbReference type="AlphaFoldDB" id="A0AAW1IAW5"/>
<keyword evidence="4 7" id="KW-0371">Homeobox</keyword>
<evidence type="ECO:0000256" key="8">
    <source>
        <dbReference type="RuleBase" id="RU000682"/>
    </source>
</evidence>
<feature type="compositionally biased region" description="Basic and acidic residues" evidence="9">
    <location>
        <begin position="313"/>
        <end position="350"/>
    </location>
</feature>
<keyword evidence="5 7" id="KW-0539">Nucleus</keyword>
<dbReference type="PANTHER" id="PTHR24338">
    <property type="entry name" value="HOMEOBOX PROTEIN MSX"/>
    <property type="match status" value="1"/>
</dbReference>
<evidence type="ECO:0000313" key="11">
    <source>
        <dbReference type="EMBL" id="KAK9686302.1"/>
    </source>
</evidence>
<dbReference type="InterPro" id="IPR004875">
    <property type="entry name" value="DDE_SF_endonuclease_dom"/>
</dbReference>
<evidence type="ECO:0000313" key="12">
    <source>
        <dbReference type="Proteomes" id="UP001458880"/>
    </source>
</evidence>
<dbReference type="EMBL" id="JASPKY010000715">
    <property type="protein sequence ID" value="KAK9686302.1"/>
    <property type="molecule type" value="Genomic_DNA"/>
</dbReference>
<feature type="region of interest" description="Disordered" evidence="9">
    <location>
        <begin position="309"/>
        <end position="353"/>
    </location>
</feature>
<dbReference type="Pfam" id="PF03184">
    <property type="entry name" value="DDE_1"/>
    <property type="match status" value="1"/>
</dbReference>
<protein>
    <submittedName>
        <fullName evidence="11">Homeodomain</fullName>
    </submittedName>
</protein>
<keyword evidence="12" id="KW-1185">Reference proteome</keyword>
<evidence type="ECO:0000256" key="2">
    <source>
        <dbReference type="ARBA" id="ARBA00022473"/>
    </source>
</evidence>
<dbReference type="InterPro" id="IPR020479">
    <property type="entry name" value="HD_metazoa"/>
</dbReference>
<dbReference type="InterPro" id="IPR001356">
    <property type="entry name" value="HD"/>
</dbReference>
<gene>
    <name evidence="11" type="ORF">QE152_g37279</name>
</gene>
<sequence length="626" mass="71705">MYMKSTELLLRRTLQLCCTFSASGDTTPPMIIYPYNLNSVPEEWGIGLSENGWMKAEIFFEYISKVLHPYLVKNNYQFPVILFADGHKSHLTLQVSELCKKLQIILIALYPNATRIIQPADVGVFKPVKALWTGAVLQWRGENPNEQLTEEKFAPILRIVVDSIKPSIIKDFKENKATDQYTTEENKNKNTTILNWEDIPIVTYQELLLDYSVNAQQENPNGSLSDGILSDSLIQEKEVEEIKNLNDNNQEQMELAGAYHKDLEKPDDRRVYEGGDMELTETFLDWPKTPQRKNKHQIKKSSYVITSRGWKKAQKEEKDNKEREETEKNRKLARLAKQEQKKRDKENQRKERLKKTLFSAVRTKKVMEKEDKENATTAAACNQEIITDTNLDRRGHLYKDGLYLNISEETPNPVPSKINVISDILICIRKNAAKKDIVVSDSKEADLFSENCLTSGICYFCTFNITDTKPDSNGEAPKLKCNLRKHKPNRKPRTPFTTQQLLALEKKFRDKQYLSIAERAEFSSSLRLTETQVKIWFQNRRAKAKRLQEAEIEKLKMASLTRHPHSLYPHPALQGYFTPGAHPLATLLGARPPMTPLGLIPQPPPPHLTSSPQGSSIRSSPSPHMS</sequence>
<dbReference type="Gene3D" id="1.10.10.60">
    <property type="entry name" value="Homeodomain-like"/>
    <property type="match status" value="1"/>
</dbReference>
<dbReference type="Proteomes" id="UP001458880">
    <property type="component" value="Unassembled WGS sequence"/>
</dbReference>
<feature type="region of interest" description="Disordered" evidence="9">
    <location>
        <begin position="595"/>
        <end position="626"/>
    </location>
</feature>
<dbReference type="PANTHER" id="PTHR24338:SF0">
    <property type="entry name" value="MUSCLE SEGMENTATION HOMEOBOX"/>
    <property type="match status" value="1"/>
</dbReference>
<dbReference type="GO" id="GO:0000977">
    <property type="term" value="F:RNA polymerase II transcription regulatory region sequence-specific DNA binding"/>
    <property type="evidence" value="ECO:0007669"/>
    <property type="project" value="TreeGrafter"/>
</dbReference>
<evidence type="ECO:0000256" key="5">
    <source>
        <dbReference type="ARBA" id="ARBA00023242"/>
    </source>
</evidence>
<feature type="domain" description="Homeobox" evidence="10">
    <location>
        <begin position="487"/>
        <end position="547"/>
    </location>
</feature>
<dbReference type="PROSITE" id="PS50071">
    <property type="entry name" value="HOMEOBOX_2"/>
    <property type="match status" value="1"/>
</dbReference>
<organism evidence="11 12">
    <name type="scientific">Popillia japonica</name>
    <name type="common">Japanese beetle</name>
    <dbReference type="NCBI Taxonomy" id="7064"/>
    <lineage>
        <taxon>Eukaryota</taxon>
        <taxon>Metazoa</taxon>
        <taxon>Ecdysozoa</taxon>
        <taxon>Arthropoda</taxon>
        <taxon>Hexapoda</taxon>
        <taxon>Insecta</taxon>
        <taxon>Pterygota</taxon>
        <taxon>Neoptera</taxon>
        <taxon>Endopterygota</taxon>
        <taxon>Coleoptera</taxon>
        <taxon>Polyphaga</taxon>
        <taxon>Scarabaeiformia</taxon>
        <taxon>Scarabaeidae</taxon>
        <taxon>Rutelinae</taxon>
        <taxon>Popillia</taxon>
    </lineage>
</organism>
<evidence type="ECO:0000259" key="10">
    <source>
        <dbReference type="PROSITE" id="PS50071"/>
    </source>
</evidence>
<name>A0AAW1IAW5_POPJA</name>
<feature type="DNA-binding region" description="Homeobox" evidence="7">
    <location>
        <begin position="489"/>
        <end position="548"/>
    </location>
</feature>
<dbReference type="GO" id="GO:0048598">
    <property type="term" value="P:embryonic morphogenesis"/>
    <property type="evidence" value="ECO:0007669"/>
    <property type="project" value="TreeGrafter"/>
</dbReference>
<dbReference type="GO" id="GO:0005634">
    <property type="term" value="C:nucleus"/>
    <property type="evidence" value="ECO:0007669"/>
    <property type="project" value="UniProtKB-SubCell"/>
</dbReference>
<comment type="similarity">
    <text evidence="6">Belongs to the Msh homeobox family.</text>
</comment>
<comment type="caution">
    <text evidence="11">The sequence shown here is derived from an EMBL/GenBank/DDBJ whole genome shotgun (WGS) entry which is preliminary data.</text>
</comment>
<proteinExistence type="inferred from homology"/>
<keyword evidence="3 7" id="KW-0238">DNA-binding</keyword>
<evidence type="ECO:0000256" key="7">
    <source>
        <dbReference type="PROSITE-ProRule" id="PRU00108"/>
    </source>
</evidence>
<comment type="subcellular location">
    <subcellularLocation>
        <location evidence="1 7 8">Nucleus</location>
    </subcellularLocation>
</comment>
<evidence type="ECO:0000256" key="3">
    <source>
        <dbReference type="ARBA" id="ARBA00023125"/>
    </source>
</evidence>
<evidence type="ECO:0000256" key="4">
    <source>
        <dbReference type="ARBA" id="ARBA00023155"/>
    </source>
</evidence>
<evidence type="ECO:0000256" key="6">
    <source>
        <dbReference type="ARBA" id="ARBA00038425"/>
    </source>
</evidence>
<dbReference type="InterPro" id="IPR050674">
    <property type="entry name" value="Msh_Homeobox_Regulators"/>
</dbReference>
<evidence type="ECO:0000256" key="1">
    <source>
        <dbReference type="ARBA" id="ARBA00004123"/>
    </source>
</evidence>
<evidence type="ECO:0000256" key="9">
    <source>
        <dbReference type="SAM" id="MobiDB-lite"/>
    </source>
</evidence>
<keyword evidence="2" id="KW-0217">Developmental protein</keyword>
<dbReference type="CDD" id="cd00086">
    <property type="entry name" value="homeodomain"/>
    <property type="match status" value="1"/>
</dbReference>
<dbReference type="InterPro" id="IPR017970">
    <property type="entry name" value="Homeobox_CS"/>
</dbReference>
<dbReference type="InterPro" id="IPR009057">
    <property type="entry name" value="Homeodomain-like_sf"/>
</dbReference>
<reference evidence="11 12" key="1">
    <citation type="journal article" date="2024" name="BMC Genomics">
        <title>De novo assembly and annotation of Popillia japonica's genome with initial clues to its potential as an invasive pest.</title>
        <authorList>
            <person name="Cucini C."/>
            <person name="Boschi S."/>
            <person name="Funari R."/>
            <person name="Cardaioli E."/>
            <person name="Iannotti N."/>
            <person name="Marturano G."/>
            <person name="Paoli F."/>
            <person name="Bruttini M."/>
            <person name="Carapelli A."/>
            <person name="Frati F."/>
            <person name="Nardi F."/>
        </authorList>
    </citation>
    <scope>NUCLEOTIDE SEQUENCE [LARGE SCALE GENOMIC DNA]</scope>
    <source>
        <strain evidence="11">DMR45628</strain>
    </source>
</reference>
<dbReference type="PRINTS" id="PR00024">
    <property type="entry name" value="HOMEOBOX"/>
</dbReference>
<dbReference type="SUPFAM" id="SSF46689">
    <property type="entry name" value="Homeodomain-like"/>
    <property type="match status" value="1"/>
</dbReference>
<dbReference type="PROSITE" id="PS00027">
    <property type="entry name" value="HOMEOBOX_1"/>
    <property type="match status" value="1"/>
</dbReference>
<accession>A0AAW1IAW5</accession>
<feature type="compositionally biased region" description="Low complexity" evidence="9">
    <location>
        <begin position="608"/>
        <end position="626"/>
    </location>
</feature>
<dbReference type="GO" id="GO:0000981">
    <property type="term" value="F:DNA-binding transcription factor activity, RNA polymerase II-specific"/>
    <property type="evidence" value="ECO:0007669"/>
    <property type="project" value="InterPro"/>
</dbReference>
<dbReference type="Pfam" id="PF00046">
    <property type="entry name" value="Homeodomain"/>
    <property type="match status" value="1"/>
</dbReference>